<evidence type="ECO:0000256" key="4">
    <source>
        <dbReference type="ARBA" id="ARBA00022426"/>
    </source>
</evidence>
<feature type="transmembrane region" description="Helical" evidence="14">
    <location>
        <begin position="231"/>
        <end position="251"/>
    </location>
</feature>
<feature type="transmembrane region" description="Helical" evidence="14">
    <location>
        <begin position="83"/>
        <end position="105"/>
    </location>
</feature>
<comment type="subcellular location">
    <subcellularLocation>
        <location evidence="2 14">Cell membrane</location>
        <topology evidence="2 14">Multi-pass membrane protein</topology>
    </subcellularLocation>
</comment>
<dbReference type="EMBL" id="CP114058">
    <property type="protein sequence ID" value="WAT01362.1"/>
    <property type="molecule type" value="Genomic_DNA"/>
</dbReference>
<evidence type="ECO:0000256" key="1">
    <source>
        <dbReference type="ARBA" id="ARBA00002510"/>
    </source>
</evidence>
<keyword evidence="16" id="KW-1185">Reference proteome</keyword>
<evidence type="ECO:0000256" key="7">
    <source>
        <dbReference type="ARBA" id="ARBA00022596"/>
    </source>
</evidence>
<dbReference type="PANTHER" id="PTHR40659:SF1">
    <property type="entry name" value="NICKEL_COBALT EFFLUX SYSTEM RCNA"/>
    <property type="match status" value="1"/>
</dbReference>
<evidence type="ECO:0000256" key="5">
    <source>
        <dbReference type="ARBA" id="ARBA00022448"/>
    </source>
</evidence>
<dbReference type="PANTHER" id="PTHR40659">
    <property type="entry name" value="NICKEL/COBALT EFFLUX SYSTEM RCNA"/>
    <property type="match status" value="1"/>
</dbReference>
<reference evidence="15" key="1">
    <citation type="submission" date="2022-12" db="EMBL/GenBank/DDBJ databases">
        <title>Complete genome sequence of an Australian strain of Rouxiella badensis DAR84756 and resolution of the R. badensis DSM100043 and R. chamberiensis DSM28324 genomes.</title>
        <authorList>
            <person name="Paul S."/>
            <person name="Anderson P.J."/>
            <person name="Maynard G."/>
            <person name="Dyall-Smith M."/>
            <person name="Kudinha T."/>
        </authorList>
    </citation>
    <scope>NUCLEOTIDE SEQUENCE</scope>
    <source>
        <strain evidence="15">DSM 28324</strain>
    </source>
</reference>
<feature type="transmembrane region" description="Helical" evidence="14">
    <location>
        <begin position="257"/>
        <end position="284"/>
    </location>
</feature>
<keyword evidence="11" id="KW-0921">Nickel transport</keyword>
<dbReference type="InterPro" id="IPR051224">
    <property type="entry name" value="NiCoT_RcnA"/>
</dbReference>
<evidence type="ECO:0000256" key="6">
    <source>
        <dbReference type="ARBA" id="ARBA00022475"/>
    </source>
</evidence>
<feature type="transmembrane region" description="Helical" evidence="14">
    <location>
        <begin position="117"/>
        <end position="137"/>
    </location>
</feature>
<evidence type="ECO:0000256" key="9">
    <source>
        <dbReference type="ARBA" id="ARBA00022989"/>
    </source>
</evidence>
<evidence type="ECO:0000256" key="13">
    <source>
        <dbReference type="ARBA" id="ARBA00023285"/>
    </source>
</evidence>
<evidence type="ECO:0000256" key="14">
    <source>
        <dbReference type="RuleBase" id="RU362101"/>
    </source>
</evidence>
<keyword evidence="9 14" id="KW-1133">Transmembrane helix</keyword>
<evidence type="ECO:0000256" key="11">
    <source>
        <dbReference type="ARBA" id="ARBA00023112"/>
    </source>
</evidence>
<keyword evidence="12 14" id="KW-0472">Membrane</keyword>
<name>A0ABY7HQQ7_9GAMM</name>
<keyword evidence="4" id="KW-0171">Cobalt transport</keyword>
<evidence type="ECO:0000256" key="10">
    <source>
        <dbReference type="ARBA" id="ARBA00023065"/>
    </source>
</evidence>
<gene>
    <name evidence="15" type="ORF">O1V66_00615</name>
</gene>
<keyword evidence="10" id="KW-0406">Ion transport</keyword>
<protein>
    <recommendedName>
        <fullName evidence="14">Nickel/cobalt efflux system</fullName>
    </recommendedName>
</protein>
<comment type="function">
    <text evidence="1">Efflux system for nickel and cobalt.</text>
</comment>
<sequence>MSLKNTPLENPARIPSRHYALWPLGLFLLLLAAGCAAFWHFWPQILLNSIIWQRSLHQHLAEILQQVSLHPARAGLSLTLFSLIYGVVHAVGPGHGKVVITTYLATHPSKLKTSLKLTFASAVVQGVMAVLLVTLVLGVLQLSSRQLHQTSFWMEKGSFALVILLGVILCWRAVRQLVRRIAATQKQAGIQIQRLRPVDAGHQHDAHCGCGHQHVPNDSQLAAEGGWRTQAAVVLAMGLRPCSGAIMVLLFSKVIGVYLWGVISALVMALGTSLTVSLVGFLVFYSRELAMKLSARRGPSQGLQLGWPLLALSGGLILILAGVVLYQTSVSAFGGGIGPFGR</sequence>
<comment type="similarity">
    <text evidence="3">Belongs to the NiCoT transporter (TC 2.A.52) family. RcnA subfamily.</text>
</comment>
<dbReference type="InterPro" id="IPR011541">
    <property type="entry name" value="Ni/Co_transpt_high_affinity"/>
</dbReference>
<keyword evidence="13" id="KW-0170">Cobalt</keyword>
<evidence type="ECO:0000313" key="16">
    <source>
        <dbReference type="Proteomes" id="UP001164712"/>
    </source>
</evidence>
<organism evidence="15 16">
    <name type="scientific">Rouxiella chamberiensis</name>
    <dbReference type="NCBI Taxonomy" id="1513468"/>
    <lineage>
        <taxon>Bacteria</taxon>
        <taxon>Pseudomonadati</taxon>
        <taxon>Pseudomonadota</taxon>
        <taxon>Gammaproteobacteria</taxon>
        <taxon>Enterobacterales</taxon>
        <taxon>Yersiniaceae</taxon>
        <taxon>Rouxiella</taxon>
    </lineage>
</organism>
<evidence type="ECO:0000256" key="12">
    <source>
        <dbReference type="ARBA" id="ARBA00023136"/>
    </source>
</evidence>
<evidence type="ECO:0000313" key="15">
    <source>
        <dbReference type="EMBL" id="WAT01362.1"/>
    </source>
</evidence>
<accession>A0ABY7HQQ7</accession>
<feature type="transmembrane region" description="Helical" evidence="14">
    <location>
        <begin position="21"/>
        <end position="42"/>
    </location>
</feature>
<evidence type="ECO:0000256" key="8">
    <source>
        <dbReference type="ARBA" id="ARBA00022692"/>
    </source>
</evidence>
<evidence type="ECO:0000256" key="2">
    <source>
        <dbReference type="ARBA" id="ARBA00004651"/>
    </source>
</evidence>
<dbReference type="PROSITE" id="PS51257">
    <property type="entry name" value="PROKAR_LIPOPROTEIN"/>
    <property type="match status" value="1"/>
</dbReference>
<feature type="transmembrane region" description="Helical" evidence="14">
    <location>
        <begin position="157"/>
        <end position="174"/>
    </location>
</feature>
<keyword evidence="5 14" id="KW-0813">Transport</keyword>
<keyword evidence="7" id="KW-0533">Nickel</keyword>
<feature type="transmembrane region" description="Helical" evidence="14">
    <location>
        <begin position="305"/>
        <end position="326"/>
    </location>
</feature>
<dbReference type="RefSeq" id="WP_045049309.1">
    <property type="nucleotide sequence ID" value="NZ_CP114058.1"/>
</dbReference>
<keyword evidence="6" id="KW-1003">Cell membrane</keyword>
<keyword evidence="8 14" id="KW-0812">Transmembrane</keyword>
<dbReference type="Proteomes" id="UP001164712">
    <property type="component" value="Chromosome"/>
</dbReference>
<dbReference type="Pfam" id="PF03824">
    <property type="entry name" value="NicO"/>
    <property type="match status" value="1"/>
</dbReference>
<evidence type="ECO:0000256" key="3">
    <source>
        <dbReference type="ARBA" id="ARBA00010428"/>
    </source>
</evidence>
<proteinExistence type="inferred from homology"/>